<dbReference type="SUPFAM" id="SSF55961">
    <property type="entry name" value="Bet v1-like"/>
    <property type="match status" value="1"/>
</dbReference>
<organism evidence="2 3">
    <name type="scientific">Tetraparma gracilis</name>
    <dbReference type="NCBI Taxonomy" id="2962635"/>
    <lineage>
        <taxon>Eukaryota</taxon>
        <taxon>Sar</taxon>
        <taxon>Stramenopiles</taxon>
        <taxon>Ochrophyta</taxon>
        <taxon>Bolidophyceae</taxon>
        <taxon>Parmales</taxon>
        <taxon>Triparmaceae</taxon>
        <taxon>Tetraparma</taxon>
    </lineage>
</organism>
<dbReference type="PROSITE" id="PS50848">
    <property type="entry name" value="START"/>
    <property type="match status" value="1"/>
</dbReference>
<reference evidence="2 3" key="1">
    <citation type="journal article" date="2023" name="Commun. Biol.">
        <title>Genome analysis of Parmales, the sister group of diatoms, reveals the evolutionary specialization of diatoms from phago-mixotrophs to photoautotrophs.</title>
        <authorList>
            <person name="Ban H."/>
            <person name="Sato S."/>
            <person name="Yoshikawa S."/>
            <person name="Yamada K."/>
            <person name="Nakamura Y."/>
            <person name="Ichinomiya M."/>
            <person name="Sato N."/>
            <person name="Blanc-Mathieu R."/>
            <person name="Endo H."/>
            <person name="Kuwata A."/>
            <person name="Ogata H."/>
        </authorList>
    </citation>
    <scope>NUCLEOTIDE SEQUENCE [LARGE SCALE GENOMIC DNA]</scope>
</reference>
<evidence type="ECO:0000259" key="1">
    <source>
        <dbReference type="PROSITE" id="PS50848"/>
    </source>
</evidence>
<protein>
    <recommendedName>
        <fullName evidence="1">START domain-containing protein</fullName>
    </recommendedName>
</protein>
<sequence length="203" mass="23571">IVDAPIAQVAAWELANMSRESQKEHVEFGGLDRNLKKINDHQDIFHVVYDLSIPKFLPRQFVSMVVWKWDDDKQELTVVYDDVKHTKFPECKEYLRASVTSTCKYKQEADVGGIPQTKVTYTVQVDLGGRIPKWVQNRQGVGTLMYLSKMRERFDRSLELDGKKRGELVEMIRRHDRDAVEYSEEEEEIVAGGLTWFKAFDGL</sequence>
<dbReference type="InterPro" id="IPR002913">
    <property type="entry name" value="START_lipid-bd_dom"/>
</dbReference>
<dbReference type="Pfam" id="PF01852">
    <property type="entry name" value="START"/>
    <property type="match status" value="1"/>
</dbReference>
<gene>
    <name evidence="2" type="ORF">TeGR_g14394</name>
</gene>
<dbReference type="EMBL" id="BRYB01005682">
    <property type="protein sequence ID" value="GMI27707.1"/>
    <property type="molecule type" value="Genomic_DNA"/>
</dbReference>
<evidence type="ECO:0000313" key="2">
    <source>
        <dbReference type="EMBL" id="GMI27707.1"/>
    </source>
</evidence>
<evidence type="ECO:0000313" key="3">
    <source>
        <dbReference type="Proteomes" id="UP001165060"/>
    </source>
</evidence>
<accession>A0ABQ6MKR2</accession>
<name>A0ABQ6MKR2_9STRA</name>
<feature type="non-terminal residue" evidence="2">
    <location>
        <position position="1"/>
    </location>
</feature>
<dbReference type="Proteomes" id="UP001165060">
    <property type="component" value="Unassembled WGS sequence"/>
</dbReference>
<feature type="domain" description="START" evidence="1">
    <location>
        <begin position="1"/>
        <end position="135"/>
    </location>
</feature>
<dbReference type="Gene3D" id="3.30.530.20">
    <property type="match status" value="1"/>
</dbReference>
<comment type="caution">
    <text evidence="2">The sequence shown here is derived from an EMBL/GenBank/DDBJ whole genome shotgun (WGS) entry which is preliminary data.</text>
</comment>
<dbReference type="InterPro" id="IPR023393">
    <property type="entry name" value="START-like_dom_sf"/>
</dbReference>
<proteinExistence type="predicted"/>
<feature type="non-terminal residue" evidence="2">
    <location>
        <position position="203"/>
    </location>
</feature>
<keyword evidence="3" id="KW-1185">Reference proteome</keyword>